<organism evidence="2 3">
    <name type="scientific">Candidatus Merdicola faecigallinarum</name>
    <dbReference type="NCBI Taxonomy" id="2840862"/>
    <lineage>
        <taxon>Bacteria</taxon>
        <taxon>Bacillati</taxon>
        <taxon>Bacillota</taxon>
        <taxon>Clostridia</taxon>
        <taxon>Candidatus Merdicola</taxon>
    </lineage>
</organism>
<sequence>MSEEQKNIEVISGDGSELNISPVYDHISAGKPSIEDKKKNIIIPCTDKTYLNKQQENNHSQEDPNKEQENKEDNEENVSSNLEDQNDVNEDTDSNS</sequence>
<feature type="compositionally biased region" description="Acidic residues" evidence="1">
    <location>
        <begin position="84"/>
        <end position="96"/>
    </location>
</feature>
<evidence type="ECO:0000256" key="1">
    <source>
        <dbReference type="SAM" id="MobiDB-lite"/>
    </source>
</evidence>
<evidence type="ECO:0000313" key="2">
    <source>
        <dbReference type="EMBL" id="HIU51368.1"/>
    </source>
</evidence>
<name>A0A9D1S9H0_9FIRM</name>
<dbReference type="AlphaFoldDB" id="A0A9D1S9H0"/>
<comment type="caution">
    <text evidence="2">The sequence shown here is derived from an EMBL/GenBank/DDBJ whole genome shotgun (WGS) entry which is preliminary data.</text>
</comment>
<feature type="compositionally biased region" description="Basic and acidic residues" evidence="1">
    <location>
        <begin position="59"/>
        <end position="71"/>
    </location>
</feature>
<reference evidence="2" key="2">
    <citation type="journal article" date="2021" name="PeerJ">
        <title>Extensive microbial diversity within the chicken gut microbiome revealed by metagenomics and culture.</title>
        <authorList>
            <person name="Gilroy R."/>
            <person name="Ravi A."/>
            <person name="Getino M."/>
            <person name="Pursley I."/>
            <person name="Horton D.L."/>
            <person name="Alikhan N.F."/>
            <person name="Baker D."/>
            <person name="Gharbi K."/>
            <person name="Hall N."/>
            <person name="Watson M."/>
            <person name="Adriaenssens E.M."/>
            <person name="Foster-Nyarko E."/>
            <person name="Jarju S."/>
            <person name="Secka A."/>
            <person name="Antonio M."/>
            <person name="Oren A."/>
            <person name="Chaudhuri R.R."/>
            <person name="La Ragione R."/>
            <person name="Hildebrand F."/>
            <person name="Pallen M.J."/>
        </authorList>
    </citation>
    <scope>NUCLEOTIDE SEQUENCE</scope>
    <source>
        <strain evidence="2">CHK195-15760</strain>
    </source>
</reference>
<accession>A0A9D1S9H0</accession>
<reference evidence="2" key="1">
    <citation type="submission" date="2020-10" db="EMBL/GenBank/DDBJ databases">
        <authorList>
            <person name="Gilroy R."/>
        </authorList>
    </citation>
    <scope>NUCLEOTIDE SEQUENCE</scope>
    <source>
        <strain evidence="2">CHK195-15760</strain>
    </source>
</reference>
<evidence type="ECO:0000313" key="3">
    <source>
        <dbReference type="Proteomes" id="UP000824093"/>
    </source>
</evidence>
<dbReference type="Proteomes" id="UP000824093">
    <property type="component" value="Unassembled WGS sequence"/>
</dbReference>
<proteinExistence type="predicted"/>
<dbReference type="EMBL" id="DVNH01000016">
    <property type="protein sequence ID" value="HIU51368.1"/>
    <property type="molecule type" value="Genomic_DNA"/>
</dbReference>
<feature type="region of interest" description="Disordered" evidence="1">
    <location>
        <begin position="50"/>
        <end position="96"/>
    </location>
</feature>
<gene>
    <name evidence="2" type="ORF">IAB70_01890</name>
</gene>
<protein>
    <submittedName>
        <fullName evidence="2">Uncharacterized protein</fullName>
    </submittedName>
</protein>
<feature type="region of interest" description="Disordered" evidence="1">
    <location>
        <begin position="1"/>
        <end position="22"/>
    </location>
</feature>